<proteinExistence type="inferred from homology"/>
<keyword evidence="2" id="KW-0521">NADP</keyword>
<evidence type="ECO:0000313" key="5">
    <source>
        <dbReference type="EMBL" id="EKG14729.1"/>
    </source>
</evidence>
<dbReference type="HOGENOM" id="CLU_044876_0_0_1"/>
<dbReference type="AlphaFoldDB" id="K2RWZ4"/>
<dbReference type="EMBL" id="AHHD01000337">
    <property type="protein sequence ID" value="EKG14729.1"/>
    <property type="molecule type" value="Genomic_DNA"/>
</dbReference>
<gene>
    <name evidence="5" type="ORF">MPH_08004</name>
</gene>
<reference evidence="5 6" key="1">
    <citation type="journal article" date="2012" name="BMC Genomics">
        <title>Tools to kill: Genome of one of the most destructive plant pathogenic fungi Macrophomina phaseolina.</title>
        <authorList>
            <person name="Islam M.S."/>
            <person name="Haque M.S."/>
            <person name="Islam M.M."/>
            <person name="Emdad E.M."/>
            <person name="Halim A."/>
            <person name="Hossen Q.M.M."/>
            <person name="Hossain M.Z."/>
            <person name="Ahmed B."/>
            <person name="Rahim S."/>
            <person name="Rahman M.S."/>
            <person name="Alam M.M."/>
            <person name="Hou S."/>
            <person name="Wan X."/>
            <person name="Saito J.A."/>
            <person name="Alam M."/>
        </authorList>
    </citation>
    <scope>NUCLEOTIDE SEQUENCE [LARGE SCALE GENOMIC DNA]</scope>
    <source>
        <strain evidence="5 6">MS6</strain>
    </source>
</reference>
<evidence type="ECO:0000256" key="3">
    <source>
        <dbReference type="ARBA" id="ARBA00023002"/>
    </source>
</evidence>
<evidence type="ECO:0000256" key="1">
    <source>
        <dbReference type="ARBA" id="ARBA00005725"/>
    </source>
</evidence>
<organism evidence="5 6">
    <name type="scientific">Macrophomina phaseolina (strain MS6)</name>
    <name type="common">Charcoal rot fungus</name>
    <dbReference type="NCBI Taxonomy" id="1126212"/>
    <lineage>
        <taxon>Eukaryota</taxon>
        <taxon>Fungi</taxon>
        <taxon>Dikarya</taxon>
        <taxon>Ascomycota</taxon>
        <taxon>Pezizomycotina</taxon>
        <taxon>Dothideomycetes</taxon>
        <taxon>Dothideomycetes incertae sedis</taxon>
        <taxon>Botryosphaeriales</taxon>
        <taxon>Botryosphaeriaceae</taxon>
        <taxon>Macrophomina</taxon>
    </lineage>
</organism>
<evidence type="ECO:0000256" key="2">
    <source>
        <dbReference type="ARBA" id="ARBA00022857"/>
    </source>
</evidence>
<dbReference type="InterPro" id="IPR051609">
    <property type="entry name" value="NmrA/Isoflavone_reductase-like"/>
</dbReference>
<accession>K2RWZ4</accession>
<evidence type="ECO:0000259" key="4">
    <source>
        <dbReference type="Pfam" id="PF13460"/>
    </source>
</evidence>
<dbReference type="PANTHER" id="PTHR47706">
    <property type="entry name" value="NMRA-LIKE FAMILY PROTEIN"/>
    <property type="match status" value="1"/>
</dbReference>
<dbReference type="Gene3D" id="3.90.25.10">
    <property type="entry name" value="UDP-galactose 4-epimerase, domain 1"/>
    <property type="match status" value="1"/>
</dbReference>
<dbReference type="InterPro" id="IPR016040">
    <property type="entry name" value="NAD(P)-bd_dom"/>
</dbReference>
<comment type="caution">
    <text evidence="5">The sequence shown here is derived from an EMBL/GenBank/DDBJ whole genome shotgun (WGS) entry which is preliminary data.</text>
</comment>
<dbReference type="Gene3D" id="3.40.50.720">
    <property type="entry name" value="NAD(P)-binding Rossmann-like Domain"/>
    <property type="match status" value="1"/>
</dbReference>
<dbReference type="OrthoDB" id="10000533at2759"/>
<dbReference type="InParanoid" id="K2RWZ4"/>
<dbReference type="GO" id="GO:0016491">
    <property type="term" value="F:oxidoreductase activity"/>
    <property type="evidence" value="ECO:0007669"/>
    <property type="project" value="UniProtKB-KW"/>
</dbReference>
<evidence type="ECO:0000313" key="6">
    <source>
        <dbReference type="Proteomes" id="UP000007129"/>
    </source>
</evidence>
<name>K2RWZ4_MACPH</name>
<dbReference type="SUPFAM" id="SSF51735">
    <property type="entry name" value="NAD(P)-binding Rossmann-fold domains"/>
    <property type="match status" value="1"/>
</dbReference>
<keyword evidence="3" id="KW-0560">Oxidoreductase</keyword>
<dbReference type="Proteomes" id="UP000007129">
    <property type="component" value="Unassembled WGS sequence"/>
</dbReference>
<dbReference type="Pfam" id="PF13460">
    <property type="entry name" value="NAD_binding_10"/>
    <property type="match status" value="1"/>
</dbReference>
<sequence length="336" mass="37544">MRRVGIAGGTGWLGRIIVEHVANTRKYTIYVLTRSATGAIAGRHGIDALELDYSSPLSIAERLRAENIDTVISAIAILNEEDHRAQINLIEGAALSGTVTRFTPSEYGWDYEDALQYGFPPAIPGLGEYQIARFKAQAVEKLRLTHLKFTRLITGWLMDKFGHPYEPAYGCPIMVALDVENACAAIPGNGNARVVMTHSSDAAAFLARLLALDEWPEKCWVVGDRLTWNEALVYAERAREEMFELTYDGVEELREGKVTELPANRSRYAIVPKDLMDGLRCVCGIASVEGWYNFPGDTVRQLFPEMRTTRFEALMRRCWMGKAMKVPFAPLPRVAV</sequence>
<comment type="similarity">
    <text evidence="1">Belongs to the NmrA-type oxidoreductase family. Isoflavone reductase subfamily.</text>
</comment>
<dbReference type="PANTHER" id="PTHR47706:SF4">
    <property type="entry name" value="NMRA-LIKE DOMAIN-CONTAINING PROTEIN"/>
    <property type="match status" value="1"/>
</dbReference>
<feature type="domain" description="NAD(P)-binding" evidence="4">
    <location>
        <begin position="8"/>
        <end position="165"/>
    </location>
</feature>
<dbReference type="VEuPathDB" id="FungiDB:MPH_08004"/>
<dbReference type="InterPro" id="IPR036291">
    <property type="entry name" value="NAD(P)-bd_dom_sf"/>
</dbReference>
<protein>
    <submittedName>
        <fullName evidence="5">Cytochrome P450</fullName>
    </submittedName>
</protein>